<accession>A0AAW0AUV9</accession>
<reference evidence="1 2" key="1">
    <citation type="submission" date="2024-01" db="EMBL/GenBank/DDBJ databases">
        <title>A draft genome for a cacao thread blight-causing isolate of Paramarasmius palmivorus.</title>
        <authorList>
            <person name="Baruah I.K."/>
            <person name="Bukari Y."/>
            <person name="Amoako-Attah I."/>
            <person name="Meinhardt L.W."/>
            <person name="Bailey B.A."/>
            <person name="Cohen S.P."/>
        </authorList>
    </citation>
    <scope>NUCLEOTIDE SEQUENCE [LARGE SCALE GENOMIC DNA]</scope>
    <source>
        <strain evidence="1 2">GH-12</strain>
    </source>
</reference>
<proteinExistence type="predicted"/>
<comment type="caution">
    <text evidence="1">The sequence shown here is derived from an EMBL/GenBank/DDBJ whole genome shotgun (WGS) entry which is preliminary data.</text>
</comment>
<protein>
    <submittedName>
        <fullName evidence="1">Uncharacterized protein</fullName>
    </submittedName>
</protein>
<gene>
    <name evidence="1" type="ORF">VNI00_019021</name>
</gene>
<dbReference type="Proteomes" id="UP001383192">
    <property type="component" value="Unassembled WGS sequence"/>
</dbReference>
<keyword evidence="2" id="KW-1185">Reference proteome</keyword>
<dbReference type="EMBL" id="JAYKXP010000303">
    <property type="protein sequence ID" value="KAK7015879.1"/>
    <property type="molecule type" value="Genomic_DNA"/>
</dbReference>
<organism evidence="1 2">
    <name type="scientific">Paramarasmius palmivorus</name>
    <dbReference type="NCBI Taxonomy" id="297713"/>
    <lineage>
        <taxon>Eukaryota</taxon>
        <taxon>Fungi</taxon>
        <taxon>Dikarya</taxon>
        <taxon>Basidiomycota</taxon>
        <taxon>Agaricomycotina</taxon>
        <taxon>Agaricomycetes</taxon>
        <taxon>Agaricomycetidae</taxon>
        <taxon>Agaricales</taxon>
        <taxon>Marasmiineae</taxon>
        <taxon>Marasmiaceae</taxon>
        <taxon>Paramarasmius</taxon>
    </lineage>
</organism>
<evidence type="ECO:0000313" key="2">
    <source>
        <dbReference type="Proteomes" id="UP001383192"/>
    </source>
</evidence>
<dbReference type="AlphaFoldDB" id="A0AAW0AUV9"/>
<evidence type="ECO:0000313" key="1">
    <source>
        <dbReference type="EMBL" id="KAK7015879.1"/>
    </source>
</evidence>
<name>A0AAW0AUV9_9AGAR</name>
<sequence>MGATTSAIPPPVVPVAQPVTNVAPAAAPVVEQRVVTPIGGHGTPLPDAGIAMSAPRQYVGTAPVGAIGGGYPATGVAPMTAGYPGTGYGGGYGTGYGVGYGTGYGGVSAGYGGVPMTGGSRMLQVPVEAEDIVIEAIVMEDTIAATTTIIAAIAVIVVSLKQLGTQYGTL</sequence>